<dbReference type="Proteomes" id="UP000652761">
    <property type="component" value="Unassembled WGS sequence"/>
</dbReference>
<reference evidence="2" key="1">
    <citation type="submission" date="2017-07" db="EMBL/GenBank/DDBJ databases">
        <title>Taro Niue Genome Assembly and Annotation.</title>
        <authorList>
            <person name="Atibalentja N."/>
            <person name="Keating K."/>
            <person name="Fields C.J."/>
        </authorList>
    </citation>
    <scope>NUCLEOTIDE SEQUENCE</scope>
    <source>
        <strain evidence="2">Niue_2</strain>
        <tissue evidence="2">Leaf</tissue>
    </source>
</reference>
<dbReference type="AlphaFoldDB" id="A0A843XER3"/>
<organism evidence="2 3">
    <name type="scientific">Colocasia esculenta</name>
    <name type="common">Wild taro</name>
    <name type="synonym">Arum esculentum</name>
    <dbReference type="NCBI Taxonomy" id="4460"/>
    <lineage>
        <taxon>Eukaryota</taxon>
        <taxon>Viridiplantae</taxon>
        <taxon>Streptophyta</taxon>
        <taxon>Embryophyta</taxon>
        <taxon>Tracheophyta</taxon>
        <taxon>Spermatophyta</taxon>
        <taxon>Magnoliopsida</taxon>
        <taxon>Liliopsida</taxon>
        <taxon>Araceae</taxon>
        <taxon>Aroideae</taxon>
        <taxon>Colocasieae</taxon>
        <taxon>Colocasia</taxon>
    </lineage>
</organism>
<gene>
    <name evidence="2" type="ORF">Taro_050961</name>
</gene>
<protein>
    <submittedName>
        <fullName evidence="2">Uncharacterized protein</fullName>
    </submittedName>
</protein>
<feature type="compositionally biased region" description="Basic and acidic residues" evidence="1">
    <location>
        <begin position="117"/>
        <end position="127"/>
    </location>
</feature>
<dbReference type="EMBL" id="NMUH01007882">
    <property type="protein sequence ID" value="MQM17978.1"/>
    <property type="molecule type" value="Genomic_DNA"/>
</dbReference>
<proteinExistence type="predicted"/>
<evidence type="ECO:0000313" key="2">
    <source>
        <dbReference type="EMBL" id="MQM17978.1"/>
    </source>
</evidence>
<evidence type="ECO:0000256" key="1">
    <source>
        <dbReference type="SAM" id="MobiDB-lite"/>
    </source>
</evidence>
<accession>A0A843XER3</accession>
<feature type="region of interest" description="Disordered" evidence="1">
    <location>
        <begin position="94"/>
        <end position="131"/>
    </location>
</feature>
<sequence length="196" mass="20728">MRFMALSRYAPYVVTDNTIVTSMAFRLSIVWGLIGLVATEVPSTTVIPVATAFGVAFLSRPVNGSRLLSAFWSSDACQSRRRGRLTCRVVTAPREGGEAPPLSSPTVGARGGVAAARAERERRRGSEEEVASSSVWGTPRCGILAVGLPADVATAERVATSDKASPRSDATLSWRGVAVAARSIIMTRVSRSGFLS</sequence>
<name>A0A843XER3_COLES</name>
<keyword evidence="3" id="KW-1185">Reference proteome</keyword>
<comment type="caution">
    <text evidence="2">The sequence shown here is derived from an EMBL/GenBank/DDBJ whole genome shotgun (WGS) entry which is preliminary data.</text>
</comment>
<evidence type="ECO:0000313" key="3">
    <source>
        <dbReference type="Proteomes" id="UP000652761"/>
    </source>
</evidence>